<comment type="caution">
    <text evidence="1">The sequence shown here is derived from an EMBL/GenBank/DDBJ whole genome shotgun (WGS) entry which is preliminary data.</text>
</comment>
<name>A0A7J6KIH1_PERCH</name>
<dbReference type="AlphaFoldDB" id="A0A7J6KIH1"/>
<proteinExistence type="predicted"/>
<protein>
    <submittedName>
        <fullName evidence="1">Uncharacterized protein</fullName>
    </submittedName>
</protein>
<feature type="non-terminal residue" evidence="1">
    <location>
        <position position="1"/>
    </location>
</feature>
<feature type="non-terminal residue" evidence="1">
    <location>
        <position position="119"/>
    </location>
</feature>
<accession>A0A7J6KIH1</accession>
<reference evidence="1 2" key="1">
    <citation type="submission" date="2020-04" db="EMBL/GenBank/DDBJ databases">
        <title>Perkinsus chesapeaki whole genome sequence.</title>
        <authorList>
            <person name="Bogema D.R."/>
        </authorList>
    </citation>
    <scope>NUCLEOTIDE SEQUENCE [LARGE SCALE GENOMIC DNA]</scope>
    <source>
        <strain evidence="1">ATCC PRA-425</strain>
    </source>
</reference>
<keyword evidence="2" id="KW-1185">Reference proteome</keyword>
<dbReference type="EMBL" id="JAAPAO010003138">
    <property type="protein sequence ID" value="KAF4646760.1"/>
    <property type="molecule type" value="Genomic_DNA"/>
</dbReference>
<dbReference type="Proteomes" id="UP000591131">
    <property type="component" value="Unassembled WGS sequence"/>
</dbReference>
<sequence length="119" mass="13201">DAISDDLKKRILNEQRNDPKLKPFFDHSQAIPPRLLRKYELIGSTDEESSFISNRITGALVVPASLCAEVALVLHDYFGPFHQAGVRAIDHASMMALICVDAFTGFMVHRVLSDHGKAP</sequence>
<evidence type="ECO:0000313" key="1">
    <source>
        <dbReference type="EMBL" id="KAF4646760.1"/>
    </source>
</evidence>
<gene>
    <name evidence="1" type="ORF">FOL47_005693</name>
</gene>
<evidence type="ECO:0000313" key="2">
    <source>
        <dbReference type="Proteomes" id="UP000591131"/>
    </source>
</evidence>
<organism evidence="1 2">
    <name type="scientific">Perkinsus chesapeaki</name>
    <name type="common">Clam parasite</name>
    <name type="synonym">Perkinsus andrewsi</name>
    <dbReference type="NCBI Taxonomy" id="330153"/>
    <lineage>
        <taxon>Eukaryota</taxon>
        <taxon>Sar</taxon>
        <taxon>Alveolata</taxon>
        <taxon>Perkinsozoa</taxon>
        <taxon>Perkinsea</taxon>
        <taxon>Perkinsida</taxon>
        <taxon>Perkinsidae</taxon>
        <taxon>Perkinsus</taxon>
    </lineage>
</organism>